<dbReference type="GO" id="GO:0032259">
    <property type="term" value="P:methylation"/>
    <property type="evidence" value="ECO:0007669"/>
    <property type="project" value="UniProtKB-KW"/>
</dbReference>
<dbReference type="Gene3D" id="3.40.50.150">
    <property type="entry name" value="Vaccinia Virus protein VP39"/>
    <property type="match status" value="1"/>
</dbReference>
<dbReference type="EMBL" id="JAHHIF010000003">
    <property type="protein sequence ID" value="MBW4543433.1"/>
    <property type="molecule type" value="Genomic_DNA"/>
</dbReference>
<dbReference type="CDD" id="cd02440">
    <property type="entry name" value="AdoMet_MTases"/>
    <property type="match status" value="1"/>
</dbReference>
<dbReference type="PANTHER" id="PTHR43861">
    <property type="entry name" value="TRANS-ACONITATE 2-METHYLTRANSFERASE-RELATED"/>
    <property type="match status" value="1"/>
</dbReference>
<dbReference type="SUPFAM" id="SSF53335">
    <property type="entry name" value="S-adenosyl-L-methionine-dependent methyltransferases"/>
    <property type="match status" value="1"/>
</dbReference>
<feature type="domain" description="Methyltransferase type 11" evidence="1">
    <location>
        <begin position="44"/>
        <end position="134"/>
    </location>
</feature>
<reference evidence="2" key="1">
    <citation type="submission" date="2021-05" db="EMBL/GenBank/DDBJ databases">
        <authorList>
            <person name="Pietrasiak N."/>
            <person name="Ward R."/>
            <person name="Stajich J.E."/>
            <person name="Kurbessoian T."/>
        </authorList>
    </citation>
    <scope>NUCLEOTIDE SEQUENCE</scope>
    <source>
        <strain evidence="2">CPER-KK1</strain>
    </source>
</reference>
<sequence length="229" mass="25972">MNQDKIWNYFQDKSPEVFLPASSRLNYLFKKSLDIFGDTTLTILNIGVGNGGLEKRCQEQGWETYALDPSQEAIRNLKAIGVKGEVGYIQSIPYADDFFDVVFCSEVIEHLSKEEINLGLIEISRILKKGGVLIGTVPYQENLIENQVVCPKCGEIFHRWGHQQSFDVKSLIRIFPKTLAVKTIDIIYFVDLLTLNWKGILMAGAKKGLSLLGIHGRDENLFFVLRKED</sequence>
<dbReference type="Proteomes" id="UP000753908">
    <property type="component" value="Unassembled WGS sequence"/>
</dbReference>
<organism evidence="2 3">
    <name type="scientific">Symplocastrum torsivum CPER-KK1</name>
    <dbReference type="NCBI Taxonomy" id="450513"/>
    <lineage>
        <taxon>Bacteria</taxon>
        <taxon>Bacillati</taxon>
        <taxon>Cyanobacteriota</taxon>
        <taxon>Cyanophyceae</taxon>
        <taxon>Oscillatoriophycideae</taxon>
        <taxon>Oscillatoriales</taxon>
        <taxon>Microcoleaceae</taxon>
        <taxon>Symplocastrum</taxon>
    </lineage>
</organism>
<dbReference type="GO" id="GO:0008757">
    <property type="term" value="F:S-adenosylmethionine-dependent methyltransferase activity"/>
    <property type="evidence" value="ECO:0007669"/>
    <property type="project" value="InterPro"/>
</dbReference>
<protein>
    <submittedName>
        <fullName evidence="2">Class I SAM-dependent methyltransferase</fullName>
    </submittedName>
</protein>
<comment type="caution">
    <text evidence="2">The sequence shown here is derived from an EMBL/GenBank/DDBJ whole genome shotgun (WGS) entry which is preliminary data.</text>
</comment>
<evidence type="ECO:0000313" key="3">
    <source>
        <dbReference type="Proteomes" id="UP000753908"/>
    </source>
</evidence>
<dbReference type="AlphaFoldDB" id="A0A951U7Q0"/>
<accession>A0A951U7Q0</accession>
<dbReference type="InterPro" id="IPR013216">
    <property type="entry name" value="Methyltransf_11"/>
</dbReference>
<reference evidence="2" key="2">
    <citation type="journal article" date="2022" name="Microbiol. Resour. Announc.">
        <title>Metagenome Sequencing to Explore Phylogenomics of Terrestrial Cyanobacteria.</title>
        <authorList>
            <person name="Ward R.D."/>
            <person name="Stajich J.E."/>
            <person name="Johansen J.R."/>
            <person name="Huntemann M."/>
            <person name="Clum A."/>
            <person name="Foster B."/>
            <person name="Foster B."/>
            <person name="Roux S."/>
            <person name="Palaniappan K."/>
            <person name="Varghese N."/>
            <person name="Mukherjee S."/>
            <person name="Reddy T.B.K."/>
            <person name="Daum C."/>
            <person name="Copeland A."/>
            <person name="Chen I.A."/>
            <person name="Ivanova N.N."/>
            <person name="Kyrpides N.C."/>
            <person name="Shapiro N."/>
            <person name="Eloe-Fadrosh E.A."/>
            <person name="Pietrasiak N."/>
        </authorList>
    </citation>
    <scope>NUCLEOTIDE SEQUENCE</scope>
    <source>
        <strain evidence="2">CPER-KK1</strain>
    </source>
</reference>
<dbReference type="InterPro" id="IPR029063">
    <property type="entry name" value="SAM-dependent_MTases_sf"/>
</dbReference>
<keyword evidence="2" id="KW-0489">Methyltransferase</keyword>
<keyword evidence="2" id="KW-0808">Transferase</keyword>
<name>A0A951U7Q0_9CYAN</name>
<evidence type="ECO:0000313" key="2">
    <source>
        <dbReference type="EMBL" id="MBW4543433.1"/>
    </source>
</evidence>
<gene>
    <name evidence="2" type="ORF">KME25_03135</name>
</gene>
<dbReference type="Pfam" id="PF08241">
    <property type="entry name" value="Methyltransf_11"/>
    <property type="match status" value="1"/>
</dbReference>
<evidence type="ECO:0000259" key="1">
    <source>
        <dbReference type="Pfam" id="PF08241"/>
    </source>
</evidence>
<proteinExistence type="predicted"/>